<evidence type="ECO:0000313" key="1">
    <source>
        <dbReference type="EMBL" id="KAA0678175.1"/>
    </source>
</evidence>
<organism evidence="1 2">
    <name type="scientific">Azospirillum brasilense</name>
    <dbReference type="NCBI Taxonomy" id="192"/>
    <lineage>
        <taxon>Bacteria</taxon>
        <taxon>Pseudomonadati</taxon>
        <taxon>Pseudomonadota</taxon>
        <taxon>Alphaproteobacteria</taxon>
        <taxon>Rhodospirillales</taxon>
        <taxon>Azospirillaceae</taxon>
        <taxon>Azospirillum</taxon>
    </lineage>
</organism>
<dbReference type="Proteomes" id="UP000476837">
    <property type="component" value="Unassembled WGS sequence"/>
</dbReference>
<accession>A0A6L3ASP6</accession>
<dbReference type="EMBL" id="QOKV01000029">
    <property type="protein sequence ID" value="KAA0678175.1"/>
    <property type="molecule type" value="Genomic_DNA"/>
</dbReference>
<comment type="caution">
    <text evidence="1">The sequence shown here is derived from an EMBL/GenBank/DDBJ whole genome shotgun (WGS) entry which is preliminary data.</text>
</comment>
<evidence type="ECO:0000313" key="2">
    <source>
        <dbReference type="Proteomes" id="UP000476837"/>
    </source>
</evidence>
<dbReference type="InterPro" id="IPR025534">
    <property type="entry name" value="DUF4420"/>
</dbReference>
<dbReference type="Pfam" id="PF14390">
    <property type="entry name" value="DUF4420"/>
    <property type="match status" value="1"/>
</dbReference>
<proteinExistence type="predicted"/>
<reference evidence="1 2" key="1">
    <citation type="submission" date="2018-07" db="EMBL/GenBank/DDBJ databases">
        <title>Genome sequence of Roseomonas fauriae ATCC 49958.</title>
        <authorList>
            <person name="Sant'Anna F.H."/>
            <person name="Baldani J.I."/>
            <person name="Zilli J.E."/>
            <person name="Reis V.M."/>
            <person name="Hartmann A."/>
            <person name="Cruz L."/>
            <person name="de Souza E.M."/>
            <person name="de Oliveira Pedrosa F."/>
            <person name="Passaglia L.M.P."/>
        </authorList>
    </citation>
    <scope>NUCLEOTIDE SEQUENCE [LARGE SCALE GENOMIC DNA]</scope>
    <source>
        <strain evidence="1 2">ATCC 49958</strain>
    </source>
</reference>
<protein>
    <submittedName>
        <fullName evidence="1">PD-(D/E)XK motif protein</fullName>
    </submittedName>
</protein>
<gene>
    <name evidence="1" type="ORF">DS837_28060</name>
</gene>
<sequence length="355" mass="39777">MPCTASRCLSSRPSPMMTKGCWIRRPRMHDSWHDIRPSAHSTSINIRRADPEHPIDWFRGKDHLGFYLFLFQGPVGDAGSLKLPKLAGIEISPVPLDRSEWGLSLKLLDSSQLDIFRALCANLMEATAAVERGNATAAASIVVARLRRWQELLRARRETILSLPERIGLFGELLLLRGIFQPQIGLPEAVKAWRGPHGDEQDFLFGSWLIEAKTQLSSADRKVRISSAEQLDSASGQLMLCHQTLGIGDPDTDAAETLNELVEDLRTQLEHSHPDAAELFGAKLIESGYERRDEYDADHWILAGQDFFTVAGDFPRIRPSLLPPAVCDVRYAIRLDACSEFRISSDEAIRRVFGR</sequence>
<dbReference type="AlphaFoldDB" id="A0A6L3ASP6"/>
<name>A0A6L3ASP6_AZOBR</name>